<dbReference type="InterPro" id="IPR033599">
    <property type="entry name" value="TAF1B/Rrn7"/>
</dbReference>
<dbReference type="GO" id="GO:0042790">
    <property type="term" value="P:nucleolar large rRNA transcription by RNA polymerase I"/>
    <property type="evidence" value="ECO:0007669"/>
    <property type="project" value="TreeGrafter"/>
</dbReference>
<feature type="domain" description="Rrn7/TAF1B N-terminal cyclin" evidence="11">
    <location>
        <begin position="296"/>
        <end position="342"/>
    </location>
</feature>
<dbReference type="EMBL" id="SOZI01000025">
    <property type="protein sequence ID" value="TNY22437.1"/>
    <property type="molecule type" value="Genomic_DNA"/>
</dbReference>
<dbReference type="STRING" id="5288.A0A5C5G018"/>
<evidence type="ECO:0000256" key="7">
    <source>
        <dbReference type="ARBA" id="ARBA00023125"/>
    </source>
</evidence>
<dbReference type="OrthoDB" id="428577at2759"/>
<keyword evidence="4" id="KW-0863">Zinc-finger</keyword>
<evidence type="ECO:0000256" key="8">
    <source>
        <dbReference type="ARBA" id="ARBA00023163"/>
    </source>
</evidence>
<accession>A0A5C5G018</accession>
<keyword evidence="3" id="KW-0479">Metal-binding</keyword>
<keyword evidence="8" id="KW-0804">Transcription</keyword>
<feature type="compositionally biased region" description="Pro residues" evidence="10">
    <location>
        <begin position="672"/>
        <end position="687"/>
    </location>
</feature>
<dbReference type="GO" id="GO:0001164">
    <property type="term" value="F:RNA polymerase I core promoter sequence-specific DNA binding"/>
    <property type="evidence" value="ECO:0007669"/>
    <property type="project" value="InterPro"/>
</dbReference>
<evidence type="ECO:0000256" key="5">
    <source>
        <dbReference type="ARBA" id="ARBA00022833"/>
    </source>
</evidence>
<feature type="compositionally biased region" description="Low complexity" evidence="10">
    <location>
        <begin position="688"/>
        <end position="699"/>
    </location>
</feature>
<dbReference type="PANTHER" id="PTHR31576">
    <property type="entry name" value="TATA BOX-BINDING PROTEIN-ASSOCIATED FACTOR RNA POLYMERASE I SUBUNIT B"/>
    <property type="match status" value="1"/>
</dbReference>
<proteinExistence type="inferred from homology"/>
<keyword evidence="7" id="KW-0238">DNA-binding</keyword>
<feature type="compositionally biased region" description="Low complexity" evidence="10">
    <location>
        <begin position="203"/>
        <end position="217"/>
    </location>
</feature>
<feature type="compositionally biased region" description="Basic residues" evidence="10">
    <location>
        <begin position="193"/>
        <end position="202"/>
    </location>
</feature>
<feature type="compositionally biased region" description="Basic and acidic residues" evidence="10">
    <location>
        <begin position="163"/>
        <end position="172"/>
    </location>
</feature>
<evidence type="ECO:0000259" key="11">
    <source>
        <dbReference type="Pfam" id="PF20644"/>
    </source>
</evidence>
<evidence type="ECO:0000256" key="4">
    <source>
        <dbReference type="ARBA" id="ARBA00022771"/>
    </source>
</evidence>
<feature type="compositionally biased region" description="Pro residues" evidence="10">
    <location>
        <begin position="700"/>
        <end position="721"/>
    </location>
</feature>
<evidence type="ECO:0008006" key="15">
    <source>
        <dbReference type="Google" id="ProtNLM"/>
    </source>
</evidence>
<feature type="compositionally biased region" description="Acidic residues" evidence="10">
    <location>
        <begin position="915"/>
        <end position="930"/>
    </location>
</feature>
<feature type="region of interest" description="Disordered" evidence="10">
    <location>
        <begin position="647"/>
        <end position="741"/>
    </location>
</feature>
<dbReference type="AlphaFoldDB" id="A0A5C5G018"/>
<protein>
    <recommendedName>
        <fullName evidence="15">RRN7-type domain-containing protein</fullName>
    </recommendedName>
</protein>
<feature type="compositionally biased region" description="Low complexity" evidence="10">
    <location>
        <begin position="264"/>
        <end position="274"/>
    </location>
</feature>
<keyword evidence="14" id="KW-1185">Reference proteome</keyword>
<feature type="region of interest" description="Disordered" evidence="10">
    <location>
        <begin position="856"/>
        <end position="930"/>
    </location>
</feature>
<dbReference type="InterPro" id="IPR048540">
    <property type="entry name" value="Rrn7_cyclin_N"/>
</dbReference>
<reference evidence="13 14" key="1">
    <citation type="submission" date="2019-03" db="EMBL/GenBank/DDBJ databases">
        <title>Rhodosporidium diobovatum UCD-FST 08-225 genome sequencing, assembly, and annotation.</title>
        <authorList>
            <person name="Fakankun I.U."/>
            <person name="Fristensky B."/>
            <person name="Levin D.B."/>
        </authorList>
    </citation>
    <scope>NUCLEOTIDE SEQUENCE [LARGE SCALE GENOMIC DNA]</scope>
    <source>
        <strain evidence="13 14">UCD-FST 08-225</strain>
    </source>
</reference>
<evidence type="ECO:0000256" key="3">
    <source>
        <dbReference type="ARBA" id="ARBA00022723"/>
    </source>
</evidence>
<dbReference type="Proteomes" id="UP000311382">
    <property type="component" value="Unassembled WGS sequence"/>
</dbReference>
<evidence type="ECO:0000313" key="14">
    <source>
        <dbReference type="Proteomes" id="UP000311382"/>
    </source>
</evidence>
<organism evidence="13 14">
    <name type="scientific">Rhodotorula diobovata</name>
    <dbReference type="NCBI Taxonomy" id="5288"/>
    <lineage>
        <taxon>Eukaryota</taxon>
        <taxon>Fungi</taxon>
        <taxon>Dikarya</taxon>
        <taxon>Basidiomycota</taxon>
        <taxon>Pucciniomycotina</taxon>
        <taxon>Microbotryomycetes</taxon>
        <taxon>Sporidiobolales</taxon>
        <taxon>Sporidiobolaceae</taxon>
        <taxon>Rhodotorula</taxon>
    </lineage>
</organism>
<evidence type="ECO:0000256" key="1">
    <source>
        <dbReference type="ARBA" id="ARBA00004604"/>
    </source>
</evidence>
<gene>
    <name evidence="13" type="ORF">DMC30DRAFT_415103</name>
</gene>
<feature type="compositionally biased region" description="Acidic residues" evidence="10">
    <location>
        <begin position="877"/>
        <end position="887"/>
    </location>
</feature>
<sequence>MPRRPRCAVCGSRRWHRDALSGSVVCEEGHLLQGYVLETTDTQEGPSQHTQTTRRMRKNKRTKQRTPPNAHFHGPRARFLHYQCMQLILREQLRVVIDDLGWPVHLEAVARDLWQLLVASSHLDPTPLDAARDDEPPGSYSGPRPGQRYTRRGRSKYGPRGGVRRDPVARGPDDDDEHSEADADDEARGAASPRKRRRRRARGGSQSSSGTESGSSSDDADSSRSGGSGSGSGDQADDERPRAGSRSRATTPGTSAPPSPALPSPEGAEPGFNPFTPPRRTPRRGHRAPVVDDPRDAPRLEFTLLILYLACITLRLPVFLSDIFRLAETYQILYLDAAIHLPRDMQRHLDRSTRDALSPKAVPHLYSHTASLKRHKDDGVETWLQRLVVVFRDDWGVHFPEANVPLLLGRVTEMLALPPLIHLLTTHLLTYLPGPISLTLPTSFHTRKPAFFPGADPQRNTTRHRPREWPRPQGRLHGAMDWRAALPEVKVASVVVMVVRLLWRLDEDGDGEGEADGSGSQPLLPGAGLPPLDSWLSAAEVLAALHKPGDFASLWSGDVCEMRGDDIDAYLEWFERRILSPDKVPSRFADVARFFPAPEVYAPPRPQFGPQAFLDRVDAVLEPLHGPRGAAAPAAAAAATSAAEGGLLPHLPNGTRGAAGRPRAFADGFEPLFPPSSTPPQPPPPAQTPHSAAAHDAASPPDPPPPSPPPSSAPAPTPPTHLPSVLPSYTPSSTLPFPPPASRLPHPLHRLLALLASQLTPCPLGAVVHPAAGGPANGDAGRGAASLGVFVEQRAALDRLAAKRSASLARRVRAAHSPGAGAEHAPEGGALPRRYASAAPARWGDPYVFEFAGGVRGEEEEEDGEEEEGSGTQTEGMPEEEDRDDDTASGSGSGSSGARRVVRRVVKSAEFVTSSDDDADDDSDVDTDAT</sequence>
<feature type="region of interest" description="Disordered" evidence="10">
    <location>
        <begin position="127"/>
        <end position="294"/>
    </location>
</feature>
<evidence type="ECO:0000256" key="9">
    <source>
        <dbReference type="ARBA" id="ARBA00023242"/>
    </source>
</evidence>
<dbReference type="Pfam" id="PF20644">
    <property type="entry name" value="Rrn7_cyclin_N"/>
    <property type="match status" value="1"/>
</dbReference>
<dbReference type="Pfam" id="PF20645">
    <property type="entry name" value="Rrn7_cyclin_C"/>
    <property type="match status" value="1"/>
</dbReference>
<keyword evidence="5" id="KW-0862">Zinc</keyword>
<evidence type="ECO:0000313" key="13">
    <source>
        <dbReference type="EMBL" id="TNY22437.1"/>
    </source>
</evidence>
<evidence type="ECO:0000256" key="6">
    <source>
        <dbReference type="ARBA" id="ARBA00023015"/>
    </source>
</evidence>
<dbReference type="GO" id="GO:0008270">
    <property type="term" value="F:zinc ion binding"/>
    <property type="evidence" value="ECO:0007669"/>
    <property type="project" value="UniProtKB-KW"/>
</dbReference>
<feature type="region of interest" description="Disordered" evidence="10">
    <location>
        <begin position="42"/>
        <end position="74"/>
    </location>
</feature>
<comment type="subcellular location">
    <subcellularLocation>
        <location evidence="1">Nucleus</location>
        <location evidence="1">Nucleolus</location>
    </subcellularLocation>
</comment>
<comment type="caution">
    <text evidence="13">The sequence shown here is derived from an EMBL/GenBank/DDBJ whole genome shotgun (WGS) entry which is preliminary data.</text>
</comment>
<evidence type="ECO:0000256" key="10">
    <source>
        <dbReference type="SAM" id="MobiDB-lite"/>
    </source>
</evidence>
<feature type="compositionally biased region" description="Acidic residues" evidence="10">
    <location>
        <begin position="173"/>
        <end position="185"/>
    </location>
</feature>
<feature type="region of interest" description="Disordered" evidence="10">
    <location>
        <begin position="451"/>
        <end position="473"/>
    </location>
</feature>
<dbReference type="InterPro" id="IPR048538">
    <property type="entry name" value="Rrn7_cyclin_C"/>
</dbReference>
<dbReference type="PANTHER" id="PTHR31576:SF2">
    <property type="entry name" value="TATA BOX-BINDING PROTEIN-ASSOCIATED FACTOR RNA POLYMERASE I SUBUNIT B"/>
    <property type="match status" value="1"/>
</dbReference>
<feature type="compositionally biased region" description="Basic residues" evidence="10">
    <location>
        <begin position="52"/>
        <end position="64"/>
    </location>
</feature>
<comment type="similarity">
    <text evidence="2">Belongs to the RRN7/TAF1B family.</text>
</comment>
<feature type="compositionally biased region" description="Acidic residues" evidence="10">
    <location>
        <begin position="858"/>
        <end position="869"/>
    </location>
</feature>
<name>A0A5C5G018_9BASI</name>
<keyword evidence="9" id="KW-0539">Nucleus</keyword>
<keyword evidence="6" id="KW-0805">Transcription regulation</keyword>
<evidence type="ECO:0000256" key="2">
    <source>
        <dbReference type="ARBA" id="ARBA00006899"/>
    </source>
</evidence>
<feature type="domain" description="Rrn7/TAF1B C-terminal cyclin" evidence="12">
    <location>
        <begin position="384"/>
        <end position="577"/>
    </location>
</feature>
<dbReference type="GO" id="GO:0070860">
    <property type="term" value="C:RNA polymerase I core factor complex"/>
    <property type="evidence" value="ECO:0007669"/>
    <property type="project" value="InterPro"/>
</dbReference>
<evidence type="ECO:0000259" key="12">
    <source>
        <dbReference type="Pfam" id="PF20645"/>
    </source>
</evidence>